<evidence type="ECO:0008006" key="3">
    <source>
        <dbReference type="Google" id="ProtNLM"/>
    </source>
</evidence>
<name>A0AAV0WTY5_9HEMI</name>
<organism evidence="1 2">
    <name type="scientific">Macrosiphum euphorbiae</name>
    <name type="common">potato aphid</name>
    <dbReference type="NCBI Taxonomy" id="13131"/>
    <lineage>
        <taxon>Eukaryota</taxon>
        <taxon>Metazoa</taxon>
        <taxon>Ecdysozoa</taxon>
        <taxon>Arthropoda</taxon>
        <taxon>Hexapoda</taxon>
        <taxon>Insecta</taxon>
        <taxon>Pterygota</taxon>
        <taxon>Neoptera</taxon>
        <taxon>Paraneoptera</taxon>
        <taxon>Hemiptera</taxon>
        <taxon>Sternorrhyncha</taxon>
        <taxon>Aphidomorpha</taxon>
        <taxon>Aphidoidea</taxon>
        <taxon>Aphididae</taxon>
        <taxon>Macrosiphini</taxon>
        <taxon>Macrosiphum</taxon>
    </lineage>
</organism>
<protein>
    <recommendedName>
        <fullName evidence="3">Tc1-like transposase DDE domain-containing protein</fullName>
    </recommendedName>
</protein>
<dbReference type="Proteomes" id="UP001160148">
    <property type="component" value="Unassembled WGS sequence"/>
</dbReference>
<comment type="caution">
    <text evidence="1">The sequence shown here is derived from an EMBL/GenBank/DDBJ whole genome shotgun (WGS) entry which is preliminary data.</text>
</comment>
<evidence type="ECO:0000313" key="2">
    <source>
        <dbReference type="Proteomes" id="UP001160148"/>
    </source>
</evidence>
<evidence type="ECO:0000313" key="1">
    <source>
        <dbReference type="EMBL" id="CAI6359535.1"/>
    </source>
</evidence>
<proteinExistence type="predicted"/>
<gene>
    <name evidence="1" type="ORF">MEUPH1_LOCUS14936</name>
</gene>
<keyword evidence="2" id="KW-1185">Reference proteome</keyword>
<accession>A0AAV0WTY5</accession>
<sequence length="427" mass="49879">MYFVDTDPSRINFVNKNRQGKVVGFHRKKKLIDSYKNKIKNEPDLKFSKLARRLSEETGISYETVKKTIVKYLGGKPITQKKNQYGPTVNKEISTFDKCKILQKIHSFWLRQQIPTSKNILLAIKADPGLPSLNFKSLAKVIRDLGIEYTRSIHQMRALTEAEDIVLWRQKYIEDIRRYRNEGRTIYYLQETQVNVGRYSSKELWADVESSRKVEQMIVVHIGSVEGFVEGGLLCFESETNTSDCDDHMNEDIFYDWFCNILTLLEENSVIVFDNASHYNLKNHVPNTAWNKDCILKWFEGKGIVYDRSLKKDQLMEKVNEIRLIFDNYKRSVQEAINHNKAVLRLPPYHCHLSPMHLAWEVVARHVKINSCPCSNLDDVYNLFNEGVKLVTTEMWIDYVNSSIAYEDKLWNLGVITDSILNSMIYH</sequence>
<dbReference type="InterPro" id="IPR036397">
    <property type="entry name" value="RNaseH_sf"/>
</dbReference>
<dbReference type="PANTHER" id="PTHR33939:SF1">
    <property type="entry name" value="DUF4371 DOMAIN-CONTAINING PROTEIN"/>
    <property type="match status" value="1"/>
</dbReference>
<dbReference type="EMBL" id="CARXXK010000002">
    <property type="protein sequence ID" value="CAI6359535.1"/>
    <property type="molecule type" value="Genomic_DNA"/>
</dbReference>
<reference evidence="1 2" key="1">
    <citation type="submission" date="2023-01" db="EMBL/GenBank/DDBJ databases">
        <authorList>
            <person name="Whitehead M."/>
        </authorList>
    </citation>
    <scope>NUCLEOTIDE SEQUENCE [LARGE SCALE GENOMIC DNA]</scope>
</reference>
<dbReference type="AlphaFoldDB" id="A0AAV0WTY5"/>
<dbReference type="GO" id="GO:0003676">
    <property type="term" value="F:nucleic acid binding"/>
    <property type="evidence" value="ECO:0007669"/>
    <property type="project" value="InterPro"/>
</dbReference>
<dbReference type="Gene3D" id="3.30.420.10">
    <property type="entry name" value="Ribonuclease H-like superfamily/Ribonuclease H"/>
    <property type="match status" value="1"/>
</dbReference>
<dbReference type="PANTHER" id="PTHR33939">
    <property type="entry name" value="PROTEIN CBG22215"/>
    <property type="match status" value="1"/>
</dbReference>